<gene>
    <name evidence="2" type="ORF">PLEPLA_LOCUS12561</name>
</gene>
<evidence type="ECO:0000313" key="3">
    <source>
        <dbReference type="Proteomes" id="UP001153269"/>
    </source>
</evidence>
<keyword evidence="1" id="KW-1133">Transmembrane helix</keyword>
<keyword evidence="1" id="KW-0472">Membrane</keyword>
<keyword evidence="3" id="KW-1185">Reference proteome</keyword>
<dbReference type="Gene3D" id="1.20.1070.10">
    <property type="entry name" value="Rhodopsin 7-helix transmembrane proteins"/>
    <property type="match status" value="1"/>
</dbReference>
<sequence length="326" mass="37458">MTFVDRARRIEATGVVKEEVEETRTTLFHLQQGQDETPEWGETSHRDTFSWNGTMTFNLNFLPIYRTHQLSKSLWEISSRCWPGSVTQGGPSASRGWLRRFLLLKLVTVLLFPHGVGVYLLLGCMLSLRALLLLRSPHISTKPSNVFLGQLALCDGLVLLQWALWLGATLACWIWQGEMGLMKTKESVWWRQAVSVLCQQLLDAHHLASLLLLGLLGLEATLVSRWPQQTRNLRTSYWAQLSCGLVWVLVLLELMMTLPCEFLEIFNLQIYFSTRQNSQNAHAGFVPPTSLPAFSLMLRRTLWLINLWLHYAFFCSKPQRRKSSFH</sequence>
<name>A0A9N7U751_PLEPL</name>
<feature type="transmembrane region" description="Helical" evidence="1">
    <location>
        <begin position="102"/>
        <end position="128"/>
    </location>
</feature>
<dbReference type="Proteomes" id="UP001153269">
    <property type="component" value="Unassembled WGS sequence"/>
</dbReference>
<reference evidence="2" key="1">
    <citation type="submission" date="2020-03" db="EMBL/GenBank/DDBJ databases">
        <authorList>
            <person name="Weist P."/>
        </authorList>
    </citation>
    <scope>NUCLEOTIDE SEQUENCE</scope>
</reference>
<organism evidence="2 3">
    <name type="scientific">Pleuronectes platessa</name>
    <name type="common">European plaice</name>
    <dbReference type="NCBI Taxonomy" id="8262"/>
    <lineage>
        <taxon>Eukaryota</taxon>
        <taxon>Metazoa</taxon>
        <taxon>Chordata</taxon>
        <taxon>Craniata</taxon>
        <taxon>Vertebrata</taxon>
        <taxon>Euteleostomi</taxon>
        <taxon>Actinopterygii</taxon>
        <taxon>Neopterygii</taxon>
        <taxon>Teleostei</taxon>
        <taxon>Neoteleostei</taxon>
        <taxon>Acanthomorphata</taxon>
        <taxon>Carangaria</taxon>
        <taxon>Pleuronectiformes</taxon>
        <taxon>Pleuronectoidei</taxon>
        <taxon>Pleuronectidae</taxon>
        <taxon>Pleuronectes</taxon>
    </lineage>
</organism>
<evidence type="ECO:0000313" key="2">
    <source>
        <dbReference type="EMBL" id="CAB1424633.1"/>
    </source>
</evidence>
<feature type="transmembrane region" description="Helical" evidence="1">
    <location>
        <begin position="297"/>
        <end position="314"/>
    </location>
</feature>
<dbReference type="AlphaFoldDB" id="A0A9N7U751"/>
<protein>
    <submittedName>
        <fullName evidence="2">Uncharacterized protein</fullName>
    </submittedName>
</protein>
<accession>A0A9N7U751</accession>
<feature type="transmembrane region" description="Helical" evidence="1">
    <location>
        <begin position="237"/>
        <end position="258"/>
    </location>
</feature>
<comment type="caution">
    <text evidence="2">The sequence shown here is derived from an EMBL/GenBank/DDBJ whole genome shotgun (WGS) entry which is preliminary data.</text>
</comment>
<keyword evidence="1" id="KW-0812">Transmembrane</keyword>
<proteinExistence type="predicted"/>
<evidence type="ECO:0000256" key="1">
    <source>
        <dbReference type="SAM" id="Phobius"/>
    </source>
</evidence>
<dbReference type="EMBL" id="CADEAL010000746">
    <property type="protein sequence ID" value="CAB1424633.1"/>
    <property type="molecule type" value="Genomic_DNA"/>
</dbReference>
<feature type="transmembrane region" description="Helical" evidence="1">
    <location>
        <begin position="148"/>
        <end position="175"/>
    </location>
</feature>